<evidence type="ECO:0000313" key="2">
    <source>
        <dbReference type="EMBL" id="KAK3331214.1"/>
    </source>
</evidence>
<reference evidence="2" key="1">
    <citation type="journal article" date="2023" name="Mol. Phylogenet. Evol.">
        <title>Genome-scale phylogeny and comparative genomics of the fungal order Sordariales.</title>
        <authorList>
            <person name="Hensen N."/>
            <person name="Bonometti L."/>
            <person name="Westerberg I."/>
            <person name="Brannstrom I.O."/>
            <person name="Guillou S."/>
            <person name="Cros-Aarteil S."/>
            <person name="Calhoun S."/>
            <person name="Haridas S."/>
            <person name="Kuo A."/>
            <person name="Mondo S."/>
            <person name="Pangilinan J."/>
            <person name="Riley R."/>
            <person name="LaButti K."/>
            <person name="Andreopoulos B."/>
            <person name="Lipzen A."/>
            <person name="Chen C."/>
            <person name="Yan M."/>
            <person name="Daum C."/>
            <person name="Ng V."/>
            <person name="Clum A."/>
            <person name="Steindorff A."/>
            <person name="Ohm R.A."/>
            <person name="Martin F."/>
            <person name="Silar P."/>
            <person name="Natvig D.O."/>
            <person name="Lalanne C."/>
            <person name="Gautier V."/>
            <person name="Ament-Velasquez S.L."/>
            <person name="Kruys A."/>
            <person name="Hutchinson M.I."/>
            <person name="Powell A.J."/>
            <person name="Barry K."/>
            <person name="Miller A.N."/>
            <person name="Grigoriev I.V."/>
            <person name="Debuchy R."/>
            <person name="Gladieux P."/>
            <person name="Hiltunen Thoren M."/>
            <person name="Johannesson H."/>
        </authorList>
    </citation>
    <scope>NUCLEOTIDE SEQUENCE</scope>
    <source>
        <strain evidence="2">CBS 118394</strain>
    </source>
</reference>
<reference evidence="2" key="2">
    <citation type="submission" date="2023-06" db="EMBL/GenBank/DDBJ databases">
        <authorList>
            <consortium name="Lawrence Berkeley National Laboratory"/>
            <person name="Haridas S."/>
            <person name="Hensen N."/>
            <person name="Bonometti L."/>
            <person name="Westerberg I."/>
            <person name="Brannstrom I.O."/>
            <person name="Guillou S."/>
            <person name="Cros-Aarteil S."/>
            <person name="Calhoun S."/>
            <person name="Kuo A."/>
            <person name="Mondo S."/>
            <person name="Pangilinan J."/>
            <person name="Riley R."/>
            <person name="Labutti K."/>
            <person name="Andreopoulos B."/>
            <person name="Lipzen A."/>
            <person name="Chen C."/>
            <person name="Yanf M."/>
            <person name="Daum C."/>
            <person name="Ng V."/>
            <person name="Clum A."/>
            <person name="Steindorff A."/>
            <person name="Ohm R."/>
            <person name="Martin F."/>
            <person name="Silar P."/>
            <person name="Natvig D."/>
            <person name="Lalanne C."/>
            <person name="Gautier V."/>
            <person name="Ament-Velasquez S.L."/>
            <person name="Kruys A."/>
            <person name="Hutchinson M.I."/>
            <person name="Powell A.J."/>
            <person name="Barry K."/>
            <person name="Miller A.N."/>
            <person name="Grigoriev I.V."/>
            <person name="Debuchy R."/>
            <person name="Gladieux P."/>
            <person name="Thoren M.H."/>
            <person name="Johannesson H."/>
        </authorList>
    </citation>
    <scope>NUCLEOTIDE SEQUENCE</scope>
    <source>
        <strain evidence="2">CBS 118394</strain>
    </source>
</reference>
<keyword evidence="3" id="KW-1185">Reference proteome</keyword>
<evidence type="ECO:0000256" key="1">
    <source>
        <dbReference type="SAM" id="MobiDB-lite"/>
    </source>
</evidence>
<proteinExistence type="predicted"/>
<organism evidence="2 3">
    <name type="scientific">Apodospora peruviana</name>
    <dbReference type="NCBI Taxonomy" id="516989"/>
    <lineage>
        <taxon>Eukaryota</taxon>
        <taxon>Fungi</taxon>
        <taxon>Dikarya</taxon>
        <taxon>Ascomycota</taxon>
        <taxon>Pezizomycotina</taxon>
        <taxon>Sordariomycetes</taxon>
        <taxon>Sordariomycetidae</taxon>
        <taxon>Sordariales</taxon>
        <taxon>Lasiosphaeriaceae</taxon>
        <taxon>Apodospora</taxon>
    </lineage>
</organism>
<name>A0AAE0IU53_9PEZI</name>
<dbReference type="EMBL" id="JAUEDM010000001">
    <property type="protein sequence ID" value="KAK3331214.1"/>
    <property type="molecule type" value="Genomic_DNA"/>
</dbReference>
<evidence type="ECO:0000313" key="3">
    <source>
        <dbReference type="Proteomes" id="UP001283341"/>
    </source>
</evidence>
<dbReference type="AlphaFoldDB" id="A0AAE0IU53"/>
<protein>
    <submittedName>
        <fullName evidence="2">Uncharacterized protein</fullName>
    </submittedName>
</protein>
<comment type="caution">
    <text evidence="2">The sequence shown here is derived from an EMBL/GenBank/DDBJ whole genome shotgun (WGS) entry which is preliminary data.</text>
</comment>
<feature type="region of interest" description="Disordered" evidence="1">
    <location>
        <begin position="104"/>
        <end position="125"/>
    </location>
</feature>
<sequence>MALSTGHLATLFWCSPVQIRSVLFLAPEPGTTPFCRIGRMHWDNHLPHPNLALPHHSSITIDNTSTGYLSAIFLMTELLAAMLPSGVLGTNSLHHRLLSARMNRQIGPSPSKPEPLPEEDTGSRTDLHQVPHVTLGNCKYKVSVGKGLIDLC</sequence>
<accession>A0AAE0IU53</accession>
<dbReference type="Proteomes" id="UP001283341">
    <property type="component" value="Unassembled WGS sequence"/>
</dbReference>
<gene>
    <name evidence="2" type="ORF">B0H66DRAFT_92993</name>
</gene>